<evidence type="ECO:0000313" key="2">
    <source>
        <dbReference type="EMBL" id="KAL3393706.1"/>
    </source>
</evidence>
<dbReference type="AlphaFoldDB" id="A0ABD2WKU3"/>
<proteinExistence type="predicted"/>
<reference evidence="2 3" key="1">
    <citation type="journal article" date="2024" name="bioRxiv">
        <title>A reference genome for Trichogramma kaykai: A tiny desert-dwelling parasitoid wasp with competing sex-ratio distorters.</title>
        <authorList>
            <person name="Culotta J."/>
            <person name="Lindsey A.R."/>
        </authorList>
    </citation>
    <scope>NUCLEOTIDE SEQUENCE [LARGE SCALE GENOMIC DNA]</scope>
    <source>
        <strain evidence="2 3">KSX58</strain>
    </source>
</reference>
<name>A0ABD2WKU3_9HYME</name>
<dbReference type="Proteomes" id="UP001627154">
    <property type="component" value="Unassembled WGS sequence"/>
</dbReference>
<gene>
    <name evidence="2" type="ORF">TKK_011970</name>
</gene>
<feature type="compositionally biased region" description="Low complexity" evidence="1">
    <location>
        <begin position="20"/>
        <end position="33"/>
    </location>
</feature>
<dbReference type="EMBL" id="JBJJXI010000096">
    <property type="protein sequence ID" value="KAL3393706.1"/>
    <property type="molecule type" value="Genomic_DNA"/>
</dbReference>
<evidence type="ECO:0000256" key="1">
    <source>
        <dbReference type="SAM" id="MobiDB-lite"/>
    </source>
</evidence>
<evidence type="ECO:0000313" key="3">
    <source>
        <dbReference type="Proteomes" id="UP001627154"/>
    </source>
</evidence>
<accession>A0ABD2WKU3</accession>
<comment type="caution">
    <text evidence="2">The sequence shown here is derived from an EMBL/GenBank/DDBJ whole genome shotgun (WGS) entry which is preliminary data.</text>
</comment>
<keyword evidence="3" id="KW-1185">Reference proteome</keyword>
<feature type="region of interest" description="Disordered" evidence="1">
    <location>
        <begin position="20"/>
        <end position="40"/>
    </location>
</feature>
<protein>
    <submittedName>
        <fullName evidence="2">Uncharacterized protein</fullName>
    </submittedName>
</protein>
<organism evidence="2 3">
    <name type="scientific">Trichogramma kaykai</name>
    <dbReference type="NCBI Taxonomy" id="54128"/>
    <lineage>
        <taxon>Eukaryota</taxon>
        <taxon>Metazoa</taxon>
        <taxon>Ecdysozoa</taxon>
        <taxon>Arthropoda</taxon>
        <taxon>Hexapoda</taxon>
        <taxon>Insecta</taxon>
        <taxon>Pterygota</taxon>
        <taxon>Neoptera</taxon>
        <taxon>Endopterygota</taxon>
        <taxon>Hymenoptera</taxon>
        <taxon>Apocrita</taxon>
        <taxon>Proctotrupomorpha</taxon>
        <taxon>Chalcidoidea</taxon>
        <taxon>Trichogrammatidae</taxon>
        <taxon>Trichogramma</taxon>
    </lineage>
</organism>
<sequence>MCSFRYTYMYWIKRIPYKVGGTSTSSSASGKRQQQQRRVIRSSTTIRLWVHVKMKKQQQQAATVAAQGEKSFALFVAACVRELSLPVIDDTRARYAHCSNGPVAKIDILQQRRRRWQWRQQQQLTSSRERDRYCYDEEEKSLISMYKYESCAVHGAASIVKIRVDAIHQVARNRAMHTFAIKELLMIPRNSNEYIAHRTIGTGSKTYDSDLAENICTQDYIIQSNHRRQI</sequence>